<proteinExistence type="predicted"/>
<accession>A0ABN5LLW7</accession>
<evidence type="ECO:0000259" key="2">
    <source>
        <dbReference type="Pfam" id="PF26343"/>
    </source>
</evidence>
<dbReference type="InterPro" id="IPR029060">
    <property type="entry name" value="PIN-like_dom_sf"/>
</dbReference>
<sequence length="192" mass="21357">MNDTEKFVVVLDANVLYPAPLRDFFLRLAETGLYIPKWSDEIHDEWIRNLLLKRPDLKEAQLNRARQAMDSAFPDSNVAGFKSLIAGLSLPDSGDRHVLAAAIKCGARMIITFNKKDFPAKHVKTFNLEIKNPDEFVMLLLKVNQPKVLHALRRQVSALKNPPQSREQVLSSLKKCGLAQSGGMLAAAPGLA</sequence>
<dbReference type="Pfam" id="PF26343">
    <property type="entry name" value="VapC50_C"/>
    <property type="match status" value="1"/>
</dbReference>
<name>A0ABN5LLW7_9BACT</name>
<dbReference type="InterPro" id="IPR058652">
    <property type="entry name" value="VapC50_C"/>
</dbReference>
<protein>
    <submittedName>
        <fullName evidence="3">PIN domain-containing protein</fullName>
    </submittedName>
</protein>
<dbReference type="Pfam" id="PF13470">
    <property type="entry name" value="PIN_3"/>
    <property type="match status" value="1"/>
</dbReference>
<dbReference type="SUPFAM" id="SSF88723">
    <property type="entry name" value="PIN domain-like"/>
    <property type="match status" value="1"/>
</dbReference>
<dbReference type="InterPro" id="IPR002716">
    <property type="entry name" value="PIN_dom"/>
</dbReference>
<evidence type="ECO:0000313" key="3">
    <source>
        <dbReference type="EMBL" id="AWO00366.1"/>
    </source>
</evidence>
<gene>
    <name evidence="3" type="ORF">DLD77_00905</name>
</gene>
<organism evidence="3 4">
    <name type="scientific">Chitinophaga alhagiae</name>
    <dbReference type="NCBI Taxonomy" id="2203219"/>
    <lineage>
        <taxon>Bacteria</taxon>
        <taxon>Pseudomonadati</taxon>
        <taxon>Bacteroidota</taxon>
        <taxon>Chitinophagia</taxon>
        <taxon>Chitinophagales</taxon>
        <taxon>Chitinophagaceae</taxon>
        <taxon>Chitinophaga</taxon>
    </lineage>
</organism>
<dbReference type="EMBL" id="CP029600">
    <property type="protein sequence ID" value="AWO00366.1"/>
    <property type="molecule type" value="Genomic_DNA"/>
</dbReference>
<dbReference type="RefSeq" id="WP_119075716.1">
    <property type="nucleotide sequence ID" value="NZ_CP029600.1"/>
</dbReference>
<feature type="domain" description="PIN" evidence="1">
    <location>
        <begin position="9"/>
        <end position="116"/>
    </location>
</feature>
<feature type="domain" description="VapC50 C-terminal" evidence="2">
    <location>
        <begin position="133"/>
        <end position="185"/>
    </location>
</feature>
<dbReference type="Proteomes" id="UP000246099">
    <property type="component" value="Chromosome"/>
</dbReference>
<keyword evidence="4" id="KW-1185">Reference proteome</keyword>
<evidence type="ECO:0000313" key="4">
    <source>
        <dbReference type="Proteomes" id="UP000246099"/>
    </source>
</evidence>
<evidence type="ECO:0000259" key="1">
    <source>
        <dbReference type="Pfam" id="PF13470"/>
    </source>
</evidence>
<reference evidence="3 4" key="1">
    <citation type="submission" date="2018-05" db="EMBL/GenBank/DDBJ databases">
        <title>Chitinophaga sp. nov., isolated from rhizosphere soil of Alhagi.</title>
        <authorList>
            <person name="Liu Y."/>
        </authorList>
    </citation>
    <scope>NUCLEOTIDE SEQUENCE [LARGE SCALE GENOMIC DNA]</scope>
    <source>
        <strain evidence="3 4">T22</strain>
    </source>
</reference>